<comment type="caution">
    <text evidence="2">The sequence shown here is derived from an EMBL/GenBank/DDBJ whole genome shotgun (WGS) entry which is preliminary data.</text>
</comment>
<feature type="domain" description="Erythromycin biosynthesis protein CIII-like C-terminal" evidence="1">
    <location>
        <begin position="27"/>
        <end position="104"/>
    </location>
</feature>
<keyword evidence="3" id="KW-1185">Reference proteome</keyword>
<dbReference type="EMBL" id="BAAAZO010000014">
    <property type="protein sequence ID" value="GAA3640372.1"/>
    <property type="molecule type" value="Genomic_DNA"/>
</dbReference>
<protein>
    <recommendedName>
        <fullName evidence="1">Erythromycin biosynthesis protein CIII-like C-terminal domain-containing protein</fullName>
    </recommendedName>
</protein>
<sequence length="128" mass="12896">MRVVLSTYGSRGDLEPLALAVGEANQQTLLARCAALVHHGGAGTTTTAAGAGVPQVIVPQVVDQPYFAGRVAELGIGVAHEGSVPTLESLTTALRTVLSPEVARRAREVAGSVSQQGTSVAAGRLGAV</sequence>
<accession>A0ABP7AUT0</accession>
<dbReference type="PANTHER" id="PTHR48050:SF13">
    <property type="entry name" value="STEROL 3-BETA-GLUCOSYLTRANSFERASE UGT80A2"/>
    <property type="match status" value="1"/>
</dbReference>
<evidence type="ECO:0000313" key="2">
    <source>
        <dbReference type="EMBL" id="GAA3640372.1"/>
    </source>
</evidence>
<evidence type="ECO:0000259" key="1">
    <source>
        <dbReference type="Pfam" id="PF06722"/>
    </source>
</evidence>
<gene>
    <name evidence="2" type="ORF">GCM10022223_69560</name>
</gene>
<name>A0ABP7AUT0_9ACTN</name>
<dbReference type="SUPFAM" id="SSF53756">
    <property type="entry name" value="UDP-Glycosyltransferase/glycogen phosphorylase"/>
    <property type="match status" value="1"/>
</dbReference>
<dbReference type="Pfam" id="PF06722">
    <property type="entry name" value="EryCIII-like_C"/>
    <property type="match status" value="1"/>
</dbReference>
<dbReference type="InterPro" id="IPR010610">
    <property type="entry name" value="EryCIII-like_C"/>
</dbReference>
<organism evidence="2 3">
    <name type="scientific">Kineosporia mesophila</name>
    <dbReference type="NCBI Taxonomy" id="566012"/>
    <lineage>
        <taxon>Bacteria</taxon>
        <taxon>Bacillati</taxon>
        <taxon>Actinomycetota</taxon>
        <taxon>Actinomycetes</taxon>
        <taxon>Kineosporiales</taxon>
        <taxon>Kineosporiaceae</taxon>
        <taxon>Kineosporia</taxon>
    </lineage>
</organism>
<dbReference type="PANTHER" id="PTHR48050">
    <property type="entry name" value="STEROL 3-BETA-GLUCOSYLTRANSFERASE"/>
    <property type="match status" value="1"/>
</dbReference>
<dbReference type="Proteomes" id="UP001501074">
    <property type="component" value="Unassembled WGS sequence"/>
</dbReference>
<reference evidence="3" key="1">
    <citation type="journal article" date="2019" name="Int. J. Syst. Evol. Microbiol.">
        <title>The Global Catalogue of Microorganisms (GCM) 10K type strain sequencing project: providing services to taxonomists for standard genome sequencing and annotation.</title>
        <authorList>
            <consortium name="The Broad Institute Genomics Platform"/>
            <consortium name="The Broad Institute Genome Sequencing Center for Infectious Disease"/>
            <person name="Wu L."/>
            <person name="Ma J."/>
        </authorList>
    </citation>
    <scope>NUCLEOTIDE SEQUENCE [LARGE SCALE GENOMIC DNA]</scope>
    <source>
        <strain evidence="3">JCM 16902</strain>
    </source>
</reference>
<proteinExistence type="predicted"/>
<dbReference type="Gene3D" id="3.40.50.2000">
    <property type="entry name" value="Glycogen Phosphorylase B"/>
    <property type="match status" value="1"/>
</dbReference>
<evidence type="ECO:0000313" key="3">
    <source>
        <dbReference type="Proteomes" id="UP001501074"/>
    </source>
</evidence>
<dbReference type="InterPro" id="IPR050426">
    <property type="entry name" value="Glycosyltransferase_28"/>
</dbReference>